<dbReference type="InterPro" id="IPR036236">
    <property type="entry name" value="Znf_C2H2_sf"/>
</dbReference>
<organism evidence="4 5">
    <name type="scientific">Elysia chlorotica</name>
    <name type="common">Eastern emerald elysia</name>
    <name type="synonym">Sea slug</name>
    <dbReference type="NCBI Taxonomy" id="188477"/>
    <lineage>
        <taxon>Eukaryota</taxon>
        <taxon>Metazoa</taxon>
        <taxon>Spiralia</taxon>
        <taxon>Lophotrochozoa</taxon>
        <taxon>Mollusca</taxon>
        <taxon>Gastropoda</taxon>
        <taxon>Heterobranchia</taxon>
        <taxon>Euthyneura</taxon>
        <taxon>Panpulmonata</taxon>
        <taxon>Sacoglossa</taxon>
        <taxon>Placobranchoidea</taxon>
        <taxon>Plakobranchidae</taxon>
        <taxon>Elysia</taxon>
    </lineage>
</organism>
<dbReference type="SMART" id="SM00355">
    <property type="entry name" value="ZnF_C2H2"/>
    <property type="match status" value="2"/>
</dbReference>
<keyword evidence="5" id="KW-1185">Reference proteome</keyword>
<reference evidence="4 5" key="1">
    <citation type="submission" date="2019-01" db="EMBL/GenBank/DDBJ databases">
        <title>A draft genome assembly of the solar-powered sea slug Elysia chlorotica.</title>
        <authorList>
            <person name="Cai H."/>
            <person name="Li Q."/>
            <person name="Fang X."/>
            <person name="Li J."/>
            <person name="Curtis N.E."/>
            <person name="Altenburger A."/>
            <person name="Shibata T."/>
            <person name="Feng M."/>
            <person name="Maeda T."/>
            <person name="Schwartz J.A."/>
            <person name="Shigenobu S."/>
            <person name="Lundholm N."/>
            <person name="Nishiyama T."/>
            <person name="Yang H."/>
            <person name="Hasebe M."/>
            <person name="Li S."/>
            <person name="Pierce S.K."/>
            <person name="Wang J."/>
        </authorList>
    </citation>
    <scope>NUCLEOTIDE SEQUENCE [LARGE SCALE GENOMIC DNA]</scope>
    <source>
        <strain evidence="4">EC2010</strain>
        <tissue evidence="4">Whole organism of an adult</tissue>
    </source>
</reference>
<evidence type="ECO:0000256" key="2">
    <source>
        <dbReference type="SAM" id="MobiDB-lite"/>
    </source>
</evidence>
<sequence length="135" mass="14230">MKGMYRRRGNQSGGNEWMCTHCGLTFDNASLLNLHTLTHAAEDIGMEEIRRLAAKPSEGGVEVSASLPAVPPSSSPSVSGEASLEATSLPAAGVCVSAQSEARSSADMMVACPKCNMVFNDHKELMGHVSTHAQK</sequence>
<dbReference type="InterPro" id="IPR013087">
    <property type="entry name" value="Znf_C2H2_type"/>
</dbReference>
<accession>A0A433SI28</accession>
<feature type="non-terminal residue" evidence="4">
    <location>
        <position position="135"/>
    </location>
</feature>
<gene>
    <name evidence="4" type="ORF">EGW08_023862</name>
</gene>
<dbReference type="Pfam" id="PF00096">
    <property type="entry name" value="zf-C2H2"/>
    <property type="match status" value="2"/>
</dbReference>
<dbReference type="AlphaFoldDB" id="A0A433SI28"/>
<protein>
    <recommendedName>
        <fullName evidence="3">C2H2-type domain-containing protein</fullName>
    </recommendedName>
</protein>
<keyword evidence="1" id="KW-0862">Zinc</keyword>
<keyword evidence="1" id="KW-0863">Zinc-finger</keyword>
<dbReference type="GO" id="GO:0008270">
    <property type="term" value="F:zinc ion binding"/>
    <property type="evidence" value="ECO:0007669"/>
    <property type="project" value="UniProtKB-KW"/>
</dbReference>
<dbReference type="PROSITE" id="PS50157">
    <property type="entry name" value="ZINC_FINGER_C2H2_2"/>
    <property type="match status" value="2"/>
</dbReference>
<comment type="caution">
    <text evidence="4">The sequence shown here is derived from an EMBL/GenBank/DDBJ whole genome shotgun (WGS) entry which is preliminary data.</text>
</comment>
<feature type="domain" description="C2H2-type" evidence="3">
    <location>
        <begin position="110"/>
        <end position="135"/>
    </location>
</feature>
<feature type="domain" description="C2H2-type" evidence="3">
    <location>
        <begin position="17"/>
        <end position="44"/>
    </location>
</feature>
<evidence type="ECO:0000259" key="3">
    <source>
        <dbReference type="PROSITE" id="PS50157"/>
    </source>
</evidence>
<dbReference type="Gene3D" id="3.30.160.60">
    <property type="entry name" value="Classic Zinc Finger"/>
    <property type="match status" value="1"/>
</dbReference>
<evidence type="ECO:0000313" key="4">
    <source>
        <dbReference type="EMBL" id="RUS68376.1"/>
    </source>
</evidence>
<evidence type="ECO:0000313" key="5">
    <source>
        <dbReference type="Proteomes" id="UP000271974"/>
    </source>
</evidence>
<dbReference type="STRING" id="188477.A0A433SI28"/>
<proteinExistence type="predicted"/>
<name>A0A433SI28_ELYCH</name>
<keyword evidence="1" id="KW-0479">Metal-binding</keyword>
<evidence type="ECO:0000256" key="1">
    <source>
        <dbReference type="PROSITE-ProRule" id="PRU00042"/>
    </source>
</evidence>
<dbReference type="SUPFAM" id="SSF57667">
    <property type="entry name" value="beta-beta-alpha zinc fingers"/>
    <property type="match status" value="1"/>
</dbReference>
<dbReference type="PROSITE" id="PS00028">
    <property type="entry name" value="ZINC_FINGER_C2H2_1"/>
    <property type="match status" value="2"/>
</dbReference>
<dbReference type="EMBL" id="RQTK01005759">
    <property type="protein sequence ID" value="RUS68376.1"/>
    <property type="molecule type" value="Genomic_DNA"/>
</dbReference>
<dbReference type="OrthoDB" id="3535323at2759"/>
<feature type="region of interest" description="Disordered" evidence="2">
    <location>
        <begin position="62"/>
        <end position="82"/>
    </location>
</feature>
<dbReference type="Proteomes" id="UP000271974">
    <property type="component" value="Unassembled WGS sequence"/>
</dbReference>